<dbReference type="AlphaFoldDB" id="A0AAD7CHY4"/>
<gene>
    <name evidence="2" type="ORF">FB45DRAFT_247</name>
</gene>
<evidence type="ECO:0000313" key="2">
    <source>
        <dbReference type="EMBL" id="KAJ7649630.1"/>
    </source>
</evidence>
<protein>
    <submittedName>
        <fullName evidence="2">Uncharacterized protein</fullName>
    </submittedName>
</protein>
<name>A0AAD7CHY4_9AGAR</name>
<reference evidence="2" key="1">
    <citation type="submission" date="2023-03" db="EMBL/GenBank/DDBJ databases">
        <title>Massive genome expansion in bonnet fungi (Mycena s.s.) driven by repeated elements and novel gene families across ecological guilds.</title>
        <authorList>
            <consortium name="Lawrence Berkeley National Laboratory"/>
            <person name="Harder C.B."/>
            <person name="Miyauchi S."/>
            <person name="Viragh M."/>
            <person name="Kuo A."/>
            <person name="Thoen E."/>
            <person name="Andreopoulos B."/>
            <person name="Lu D."/>
            <person name="Skrede I."/>
            <person name="Drula E."/>
            <person name="Henrissat B."/>
            <person name="Morin E."/>
            <person name="Kohler A."/>
            <person name="Barry K."/>
            <person name="LaButti K."/>
            <person name="Morin E."/>
            <person name="Salamov A."/>
            <person name="Lipzen A."/>
            <person name="Mereny Z."/>
            <person name="Hegedus B."/>
            <person name="Baldrian P."/>
            <person name="Stursova M."/>
            <person name="Weitz H."/>
            <person name="Taylor A."/>
            <person name="Grigoriev I.V."/>
            <person name="Nagy L.G."/>
            <person name="Martin F."/>
            <person name="Kauserud H."/>
        </authorList>
    </citation>
    <scope>NUCLEOTIDE SEQUENCE</scope>
    <source>
        <strain evidence="2">9284</strain>
    </source>
</reference>
<evidence type="ECO:0000256" key="1">
    <source>
        <dbReference type="SAM" id="MobiDB-lite"/>
    </source>
</evidence>
<feature type="region of interest" description="Disordered" evidence="1">
    <location>
        <begin position="93"/>
        <end position="167"/>
    </location>
</feature>
<organism evidence="2 3">
    <name type="scientific">Roridomyces roridus</name>
    <dbReference type="NCBI Taxonomy" id="1738132"/>
    <lineage>
        <taxon>Eukaryota</taxon>
        <taxon>Fungi</taxon>
        <taxon>Dikarya</taxon>
        <taxon>Basidiomycota</taxon>
        <taxon>Agaricomycotina</taxon>
        <taxon>Agaricomycetes</taxon>
        <taxon>Agaricomycetidae</taxon>
        <taxon>Agaricales</taxon>
        <taxon>Marasmiineae</taxon>
        <taxon>Mycenaceae</taxon>
        <taxon>Roridomyces</taxon>
    </lineage>
</organism>
<keyword evidence="3" id="KW-1185">Reference proteome</keyword>
<dbReference type="EMBL" id="JARKIF010000001">
    <property type="protein sequence ID" value="KAJ7649630.1"/>
    <property type="molecule type" value="Genomic_DNA"/>
</dbReference>
<feature type="compositionally biased region" description="Polar residues" evidence="1">
    <location>
        <begin position="112"/>
        <end position="125"/>
    </location>
</feature>
<dbReference type="Proteomes" id="UP001221142">
    <property type="component" value="Unassembled WGS sequence"/>
</dbReference>
<accession>A0AAD7CHY4</accession>
<proteinExistence type="predicted"/>
<evidence type="ECO:0000313" key="3">
    <source>
        <dbReference type="Proteomes" id="UP001221142"/>
    </source>
</evidence>
<comment type="caution">
    <text evidence="2">The sequence shown here is derived from an EMBL/GenBank/DDBJ whole genome shotgun (WGS) entry which is preliminary data.</text>
</comment>
<feature type="compositionally biased region" description="Polar residues" evidence="1">
    <location>
        <begin position="146"/>
        <end position="167"/>
    </location>
</feature>
<sequence length="167" mass="18332">MGRPCDIFLPRGAIRGLKWDARLSISTISVHSYNEKRHFFRSAFGDKGVAETIDHHERQLAPGGHPNFPPAPSGVSPEMINILMGNFARRLNPAPRNHGINAPNAHPPVSTRPPSVQPEASSSFDFSDPYVFDDQPYIPRPRPPVMSNNVYPTHTGSSTVSPKGQTS</sequence>